<dbReference type="SMART" id="SM00336">
    <property type="entry name" value="BBOX"/>
    <property type="match status" value="1"/>
</dbReference>
<dbReference type="InterPro" id="IPR013083">
    <property type="entry name" value="Znf_RING/FYVE/PHD"/>
</dbReference>
<dbReference type="AlphaFoldDB" id="A0AAN8LG38"/>
<sequence>MEAKTLLAHKFSCCAVCSEIFTVPLDLSCPTCGCSFCIPCLDEFWEQKGSEVCPMCIIKRPPQKPPQRKCEEHWIKLSLFCVTDLQPICSECPLTGQHVDHRVYPIKEALEDCKVCLKE</sequence>
<dbReference type="InterPro" id="IPR001841">
    <property type="entry name" value="Znf_RING"/>
</dbReference>
<dbReference type="SUPFAM" id="SSF57845">
    <property type="entry name" value="B-box zinc-binding domain"/>
    <property type="match status" value="1"/>
</dbReference>
<proteinExistence type="predicted"/>
<dbReference type="InterPro" id="IPR000315">
    <property type="entry name" value="Znf_B-box"/>
</dbReference>
<name>A0AAN8LG38_9TELE</name>
<comment type="caution">
    <text evidence="7">The sequence shown here is derived from an EMBL/GenBank/DDBJ whole genome shotgun (WGS) entry which is preliminary data.</text>
</comment>
<feature type="domain" description="RING-type" evidence="5">
    <location>
        <begin position="14"/>
        <end position="56"/>
    </location>
</feature>
<reference evidence="7 8" key="1">
    <citation type="submission" date="2021-04" db="EMBL/GenBank/DDBJ databases">
        <authorList>
            <person name="De Guttry C."/>
            <person name="Zahm M."/>
            <person name="Klopp C."/>
            <person name="Cabau C."/>
            <person name="Louis A."/>
            <person name="Berthelot C."/>
            <person name="Parey E."/>
            <person name="Roest Crollius H."/>
            <person name="Montfort J."/>
            <person name="Robinson-Rechavi M."/>
            <person name="Bucao C."/>
            <person name="Bouchez O."/>
            <person name="Gislard M."/>
            <person name="Lluch J."/>
            <person name="Milhes M."/>
            <person name="Lampietro C."/>
            <person name="Lopez Roques C."/>
            <person name="Donnadieu C."/>
            <person name="Braasch I."/>
            <person name="Desvignes T."/>
            <person name="Postlethwait J."/>
            <person name="Bobe J."/>
            <person name="Wedekind C."/>
            <person name="Guiguen Y."/>
        </authorList>
    </citation>
    <scope>NUCLEOTIDE SEQUENCE [LARGE SCALE GENOMIC DNA]</scope>
    <source>
        <strain evidence="7">Cs_M1</strain>
        <tissue evidence="7">Blood</tissue>
    </source>
</reference>
<dbReference type="InterPro" id="IPR050143">
    <property type="entry name" value="TRIM/RBCC"/>
</dbReference>
<gene>
    <name evidence="7" type="ORF">J4Q44_G00177670</name>
</gene>
<keyword evidence="1" id="KW-0479">Metal-binding</keyword>
<dbReference type="EMBL" id="JAGTTL010000015">
    <property type="protein sequence ID" value="KAK6312103.1"/>
    <property type="molecule type" value="Genomic_DNA"/>
</dbReference>
<accession>A0AAN8LG38</accession>
<evidence type="ECO:0000259" key="6">
    <source>
        <dbReference type="PROSITE" id="PS50119"/>
    </source>
</evidence>
<protein>
    <recommendedName>
        <fullName evidence="9">RING-type domain-containing protein</fullName>
    </recommendedName>
</protein>
<dbReference type="SUPFAM" id="SSF57850">
    <property type="entry name" value="RING/U-box"/>
    <property type="match status" value="1"/>
</dbReference>
<dbReference type="Proteomes" id="UP001356427">
    <property type="component" value="Unassembled WGS sequence"/>
</dbReference>
<dbReference type="Gene3D" id="3.30.160.60">
    <property type="entry name" value="Classic Zinc Finger"/>
    <property type="match status" value="1"/>
</dbReference>
<feature type="domain" description="B box-type" evidence="6">
    <location>
        <begin position="65"/>
        <end position="106"/>
    </location>
</feature>
<evidence type="ECO:0000256" key="1">
    <source>
        <dbReference type="ARBA" id="ARBA00022723"/>
    </source>
</evidence>
<dbReference type="PANTHER" id="PTHR24103">
    <property type="entry name" value="E3 UBIQUITIN-PROTEIN LIGASE TRIM"/>
    <property type="match status" value="1"/>
</dbReference>
<evidence type="ECO:0000259" key="5">
    <source>
        <dbReference type="PROSITE" id="PS50089"/>
    </source>
</evidence>
<evidence type="ECO:0008006" key="9">
    <source>
        <dbReference type="Google" id="ProtNLM"/>
    </source>
</evidence>
<keyword evidence="3" id="KW-0862">Zinc</keyword>
<evidence type="ECO:0000256" key="2">
    <source>
        <dbReference type="ARBA" id="ARBA00022771"/>
    </source>
</evidence>
<keyword evidence="8" id="KW-1185">Reference proteome</keyword>
<evidence type="ECO:0000256" key="3">
    <source>
        <dbReference type="ARBA" id="ARBA00022833"/>
    </source>
</evidence>
<evidence type="ECO:0000313" key="8">
    <source>
        <dbReference type="Proteomes" id="UP001356427"/>
    </source>
</evidence>
<dbReference type="PROSITE" id="PS50089">
    <property type="entry name" value="ZF_RING_2"/>
    <property type="match status" value="1"/>
</dbReference>
<organism evidence="7 8">
    <name type="scientific">Coregonus suidteri</name>
    <dbReference type="NCBI Taxonomy" id="861788"/>
    <lineage>
        <taxon>Eukaryota</taxon>
        <taxon>Metazoa</taxon>
        <taxon>Chordata</taxon>
        <taxon>Craniata</taxon>
        <taxon>Vertebrata</taxon>
        <taxon>Euteleostomi</taxon>
        <taxon>Actinopterygii</taxon>
        <taxon>Neopterygii</taxon>
        <taxon>Teleostei</taxon>
        <taxon>Protacanthopterygii</taxon>
        <taxon>Salmoniformes</taxon>
        <taxon>Salmonidae</taxon>
        <taxon>Coregoninae</taxon>
        <taxon>Coregonus</taxon>
    </lineage>
</organism>
<dbReference type="Pfam" id="PF00643">
    <property type="entry name" value="zf-B_box"/>
    <property type="match status" value="1"/>
</dbReference>
<dbReference type="GO" id="GO:0008270">
    <property type="term" value="F:zinc ion binding"/>
    <property type="evidence" value="ECO:0007669"/>
    <property type="project" value="UniProtKB-KW"/>
</dbReference>
<evidence type="ECO:0000313" key="7">
    <source>
        <dbReference type="EMBL" id="KAK6312103.1"/>
    </source>
</evidence>
<dbReference type="PROSITE" id="PS50119">
    <property type="entry name" value="ZF_BBOX"/>
    <property type="match status" value="1"/>
</dbReference>
<evidence type="ECO:0000256" key="4">
    <source>
        <dbReference type="PROSITE-ProRule" id="PRU00024"/>
    </source>
</evidence>
<dbReference type="Gene3D" id="3.30.40.10">
    <property type="entry name" value="Zinc/RING finger domain, C3HC4 (zinc finger)"/>
    <property type="match status" value="1"/>
</dbReference>
<keyword evidence="2 4" id="KW-0863">Zinc-finger</keyword>